<protein>
    <submittedName>
        <fullName evidence="4">Cold shock domain-containing protein</fullName>
    </submittedName>
</protein>
<gene>
    <name evidence="4" type="ORF">M3M39_03850</name>
</gene>
<dbReference type="InterPro" id="IPR002059">
    <property type="entry name" value="CSP_DNA-bd"/>
</dbReference>
<feature type="domain" description="CSD" evidence="3">
    <location>
        <begin position="1"/>
        <end position="64"/>
    </location>
</feature>
<evidence type="ECO:0000256" key="2">
    <source>
        <dbReference type="ARBA" id="ARBA00022490"/>
    </source>
</evidence>
<evidence type="ECO:0000256" key="1">
    <source>
        <dbReference type="ARBA" id="ARBA00004496"/>
    </source>
</evidence>
<dbReference type="SMART" id="SM00357">
    <property type="entry name" value="CSP"/>
    <property type="match status" value="1"/>
</dbReference>
<dbReference type="Gene3D" id="2.40.50.140">
    <property type="entry name" value="Nucleic acid-binding proteins"/>
    <property type="match status" value="1"/>
</dbReference>
<dbReference type="PROSITE" id="PS51857">
    <property type="entry name" value="CSD_2"/>
    <property type="match status" value="1"/>
</dbReference>
<dbReference type="EMBL" id="CP097118">
    <property type="protein sequence ID" value="USS87263.1"/>
    <property type="molecule type" value="Genomic_DNA"/>
</dbReference>
<dbReference type="SUPFAM" id="SSF50249">
    <property type="entry name" value="Nucleic acid-binding proteins"/>
    <property type="match status" value="1"/>
</dbReference>
<evidence type="ECO:0000313" key="5">
    <source>
        <dbReference type="Proteomes" id="UP001057025"/>
    </source>
</evidence>
<organism evidence="4 5">
    <name type="scientific">Fructilactobacillus hinvesii</name>
    <dbReference type="NCBI Taxonomy" id="2940300"/>
    <lineage>
        <taxon>Bacteria</taxon>
        <taxon>Bacillati</taxon>
        <taxon>Bacillota</taxon>
        <taxon>Bacilli</taxon>
        <taxon>Lactobacillales</taxon>
        <taxon>Lactobacillaceae</taxon>
        <taxon>Fructilactobacillus</taxon>
    </lineage>
</organism>
<dbReference type="Pfam" id="PF00313">
    <property type="entry name" value="CSD"/>
    <property type="match status" value="1"/>
</dbReference>
<evidence type="ECO:0000259" key="3">
    <source>
        <dbReference type="PROSITE" id="PS51857"/>
    </source>
</evidence>
<dbReference type="Proteomes" id="UP001057025">
    <property type="component" value="Chromosome"/>
</dbReference>
<reference evidence="4" key="1">
    <citation type="submission" date="2022-05" db="EMBL/GenBank/DDBJ databases">
        <authorList>
            <person name="Oliphant S.A."/>
            <person name="Watson-Haigh N.S."/>
            <person name="Sumby K.M."/>
            <person name="Gardner J.M."/>
            <person name="Jiranek V."/>
        </authorList>
    </citation>
    <scope>NUCLEOTIDE SEQUENCE</scope>
    <source>
        <strain evidence="4">KI11_C11</strain>
    </source>
</reference>
<name>A0ABY5BQ85_9LACO</name>
<evidence type="ECO:0000313" key="4">
    <source>
        <dbReference type="EMBL" id="USS87263.1"/>
    </source>
</evidence>
<keyword evidence="2" id="KW-0963">Cytoplasm</keyword>
<accession>A0ABY5BQ85</accession>
<dbReference type="RefSeq" id="WP_252796561.1">
    <property type="nucleotide sequence ID" value="NZ_CP097118.1"/>
</dbReference>
<sequence length="66" mass="7262">MEGKIKQYDRSRGFGYLTTTDGEEIFMHITGIIEGNPKLIQAGDPVEFVISPGKNGPQAAKIRLAR</sequence>
<dbReference type="PRINTS" id="PR00050">
    <property type="entry name" value="COLDSHOCK"/>
</dbReference>
<keyword evidence="5" id="KW-1185">Reference proteome</keyword>
<dbReference type="InterPro" id="IPR012340">
    <property type="entry name" value="NA-bd_OB-fold"/>
</dbReference>
<comment type="subcellular location">
    <subcellularLocation>
        <location evidence="1">Cytoplasm</location>
    </subcellularLocation>
</comment>
<proteinExistence type="predicted"/>
<dbReference type="InterPro" id="IPR012156">
    <property type="entry name" value="Cold_shock_CspA"/>
</dbReference>
<dbReference type="InterPro" id="IPR011129">
    <property type="entry name" value="CSD"/>
</dbReference>
<dbReference type="PIRSF" id="PIRSF002599">
    <property type="entry name" value="Cold_shock_A"/>
    <property type="match status" value="1"/>
</dbReference>